<evidence type="ECO:0000259" key="3">
    <source>
        <dbReference type="SMART" id="SM00014"/>
    </source>
</evidence>
<evidence type="ECO:0000313" key="4">
    <source>
        <dbReference type="EMBL" id="GHO91956.1"/>
    </source>
</evidence>
<gene>
    <name evidence="4" type="ORF">KSF_020040</name>
</gene>
<feature type="transmembrane region" description="Helical" evidence="2">
    <location>
        <begin position="171"/>
        <end position="190"/>
    </location>
</feature>
<dbReference type="InterPro" id="IPR000326">
    <property type="entry name" value="PAP2/HPO"/>
</dbReference>
<comment type="caution">
    <text evidence="4">The sequence shown here is derived from an EMBL/GenBank/DDBJ whole genome shotgun (WGS) entry which is preliminary data.</text>
</comment>
<organism evidence="4 5">
    <name type="scientific">Reticulibacter mediterranei</name>
    <dbReference type="NCBI Taxonomy" id="2778369"/>
    <lineage>
        <taxon>Bacteria</taxon>
        <taxon>Bacillati</taxon>
        <taxon>Chloroflexota</taxon>
        <taxon>Ktedonobacteria</taxon>
        <taxon>Ktedonobacterales</taxon>
        <taxon>Reticulibacteraceae</taxon>
        <taxon>Reticulibacter</taxon>
    </lineage>
</organism>
<name>A0A8J3IM11_9CHLR</name>
<dbReference type="Pfam" id="PF01569">
    <property type="entry name" value="PAP2"/>
    <property type="match status" value="1"/>
</dbReference>
<feature type="transmembrane region" description="Helical" evidence="2">
    <location>
        <begin position="100"/>
        <end position="117"/>
    </location>
</feature>
<dbReference type="EMBL" id="BNJK01000001">
    <property type="protein sequence ID" value="GHO91956.1"/>
    <property type="molecule type" value="Genomic_DNA"/>
</dbReference>
<feature type="compositionally biased region" description="Polar residues" evidence="1">
    <location>
        <begin position="1"/>
        <end position="20"/>
    </location>
</feature>
<proteinExistence type="predicted"/>
<sequence length="257" mass="28733">MHPSTTFNSKQNEGDNTSASEESRQLIHPPRPWEIAVWVVGLVLFIALAVFIHGHPAPLPLELGVTKMLQGSHPNPCVYAQLPHMPINNLIDFVSSLNNPILSIVSLAIAAIILLIFRLWRQAIFLVVIVGAGTGLFTLLGDIVGRPRPDVKYGICVHDLIPFHSFPSGHVIHDVVFAGFLFYISIIPPVSTWRYRWLLFPLQGLAIVDILLIGLSRLYAGEHWLLDVTGAYLTGLLCLFLFIFVYRWTSKRLVKKS</sequence>
<evidence type="ECO:0000256" key="1">
    <source>
        <dbReference type="SAM" id="MobiDB-lite"/>
    </source>
</evidence>
<protein>
    <recommendedName>
        <fullName evidence="3">Phosphatidic acid phosphatase type 2/haloperoxidase domain-containing protein</fullName>
    </recommendedName>
</protein>
<keyword evidence="2" id="KW-0812">Transmembrane</keyword>
<feature type="transmembrane region" description="Helical" evidence="2">
    <location>
        <begin position="35"/>
        <end position="54"/>
    </location>
</feature>
<feature type="transmembrane region" description="Helical" evidence="2">
    <location>
        <begin position="231"/>
        <end position="249"/>
    </location>
</feature>
<evidence type="ECO:0000256" key="2">
    <source>
        <dbReference type="SAM" id="Phobius"/>
    </source>
</evidence>
<accession>A0A8J3IM11</accession>
<dbReference type="RefSeq" id="WP_220202821.1">
    <property type="nucleotide sequence ID" value="NZ_BNJK01000001.1"/>
</dbReference>
<dbReference type="SUPFAM" id="SSF48317">
    <property type="entry name" value="Acid phosphatase/Vanadium-dependent haloperoxidase"/>
    <property type="match status" value="1"/>
</dbReference>
<keyword evidence="2" id="KW-0472">Membrane</keyword>
<dbReference type="SMART" id="SM00014">
    <property type="entry name" value="acidPPc"/>
    <property type="match status" value="1"/>
</dbReference>
<keyword evidence="2" id="KW-1133">Transmembrane helix</keyword>
<feature type="region of interest" description="Disordered" evidence="1">
    <location>
        <begin position="1"/>
        <end position="25"/>
    </location>
</feature>
<dbReference type="InterPro" id="IPR036938">
    <property type="entry name" value="PAP2/HPO_sf"/>
</dbReference>
<dbReference type="AlphaFoldDB" id="A0A8J3IM11"/>
<feature type="transmembrane region" description="Helical" evidence="2">
    <location>
        <begin position="124"/>
        <end position="144"/>
    </location>
</feature>
<evidence type="ECO:0000313" key="5">
    <source>
        <dbReference type="Proteomes" id="UP000597444"/>
    </source>
</evidence>
<reference evidence="4" key="1">
    <citation type="submission" date="2020-10" db="EMBL/GenBank/DDBJ databases">
        <title>Taxonomic study of unclassified bacteria belonging to the class Ktedonobacteria.</title>
        <authorList>
            <person name="Yabe S."/>
            <person name="Wang C.M."/>
            <person name="Zheng Y."/>
            <person name="Sakai Y."/>
            <person name="Cavaletti L."/>
            <person name="Monciardini P."/>
            <person name="Donadio S."/>
        </authorList>
    </citation>
    <scope>NUCLEOTIDE SEQUENCE</scope>
    <source>
        <strain evidence="4">ID150040</strain>
    </source>
</reference>
<dbReference type="CDD" id="cd03392">
    <property type="entry name" value="PAP2_like_2"/>
    <property type="match status" value="1"/>
</dbReference>
<feature type="domain" description="Phosphatidic acid phosphatase type 2/haloperoxidase" evidence="3">
    <location>
        <begin position="125"/>
        <end position="243"/>
    </location>
</feature>
<dbReference type="Proteomes" id="UP000597444">
    <property type="component" value="Unassembled WGS sequence"/>
</dbReference>
<dbReference type="PANTHER" id="PTHR14969:SF13">
    <property type="entry name" value="AT30094P"/>
    <property type="match status" value="1"/>
</dbReference>
<dbReference type="PANTHER" id="PTHR14969">
    <property type="entry name" value="SPHINGOSINE-1-PHOSPHATE PHOSPHOHYDROLASE"/>
    <property type="match status" value="1"/>
</dbReference>
<keyword evidence="5" id="KW-1185">Reference proteome</keyword>
<feature type="transmembrane region" description="Helical" evidence="2">
    <location>
        <begin position="197"/>
        <end position="219"/>
    </location>
</feature>
<dbReference type="Gene3D" id="1.20.144.10">
    <property type="entry name" value="Phosphatidic acid phosphatase type 2/haloperoxidase"/>
    <property type="match status" value="1"/>
</dbReference>